<keyword evidence="3 6" id="KW-0812">Transmembrane</keyword>
<evidence type="ECO:0000259" key="7">
    <source>
        <dbReference type="Pfam" id="PF01545"/>
    </source>
</evidence>
<dbReference type="Proteomes" id="UP000196320">
    <property type="component" value="Unassembled WGS sequence"/>
</dbReference>
<accession>A0A1R4KDQ4</accession>
<dbReference type="InterPro" id="IPR027469">
    <property type="entry name" value="Cation_efflux_TMD_sf"/>
</dbReference>
<dbReference type="InterPro" id="IPR036837">
    <property type="entry name" value="Cation_efflux_CTD_sf"/>
</dbReference>
<evidence type="ECO:0000256" key="6">
    <source>
        <dbReference type="SAM" id="Phobius"/>
    </source>
</evidence>
<feature type="transmembrane region" description="Helical" evidence="6">
    <location>
        <begin position="77"/>
        <end position="97"/>
    </location>
</feature>
<reference evidence="8 9" key="1">
    <citation type="submission" date="2017-02" db="EMBL/GenBank/DDBJ databases">
        <authorList>
            <person name="Peterson S.W."/>
        </authorList>
    </citation>
    <scope>NUCLEOTIDE SEQUENCE [LARGE SCALE GENOMIC DNA]</scope>
    <source>
        <strain evidence="8 9">B Mb 05.01</strain>
    </source>
</reference>
<keyword evidence="2" id="KW-0813">Transport</keyword>
<dbReference type="PANTHER" id="PTHR13414:SF9">
    <property type="entry name" value="PROTON-COUPLED ZINC ANTIPORTER SLC30A9, MITOCHONDRIAL"/>
    <property type="match status" value="1"/>
</dbReference>
<dbReference type="Pfam" id="PF01545">
    <property type="entry name" value="Cation_efflux"/>
    <property type="match status" value="1"/>
</dbReference>
<feature type="transmembrane region" description="Helical" evidence="6">
    <location>
        <begin position="112"/>
        <end position="136"/>
    </location>
</feature>
<dbReference type="EMBL" id="FUKO01000030">
    <property type="protein sequence ID" value="SJN42501.1"/>
    <property type="molecule type" value="Genomic_DNA"/>
</dbReference>
<dbReference type="InterPro" id="IPR002524">
    <property type="entry name" value="Cation_efflux"/>
</dbReference>
<name>A0A1R4KDQ4_9MICO</name>
<gene>
    <name evidence="8" type="ORF">FM104_12000</name>
</gene>
<organism evidence="8 9">
    <name type="scientific">Microbacterium esteraromaticum</name>
    <dbReference type="NCBI Taxonomy" id="57043"/>
    <lineage>
        <taxon>Bacteria</taxon>
        <taxon>Bacillati</taxon>
        <taxon>Actinomycetota</taxon>
        <taxon>Actinomycetes</taxon>
        <taxon>Micrococcales</taxon>
        <taxon>Microbacteriaceae</taxon>
        <taxon>Microbacterium</taxon>
    </lineage>
</organism>
<keyword evidence="5 6" id="KW-0472">Membrane</keyword>
<dbReference type="RefSeq" id="WP_087132467.1">
    <property type="nucleotide sequence ID" value="NZ_FUKO01000030.1"/>
</dbReference>
<evidence type="ECO:0000256" key="4">
    <source>
        <dbReference type="ARBA" id="ARBA00022989"/>
    </source>
</evidence>
<dbReference type="InterPro" id="IPR040177">
    <property type="entry name" value="SLC30A9"/>
</dbReference>
<dbReference type="GO" id="GO:0008324">
    <property type="term" value="F:monoatomic cation transmembrane transporter activity"/>
    <property type="evidence" value="ECO:0007669"/>
    <property type="project" value="InterPro"/>
</dbReference>
<keyword evidence="4 6" id="KW-1133">Transmembrane helix</keyword>
<sequence length="323" mass="34669">MSASGGNKAIIAAFLANMGIALAKFVAWALSGSASMLAEAIHSVADSGNQLLLLLGGRKAKKEADREHPFGYGRERYVSAFVVSIILFSVGGLFAIYEGVQKIADPHELDPAWWWLPLVVLVIAIGLESFSLRTAVKESNEVRKKGQSWVSFIRRSKAPELPVVLLEDTGALVGLTFALFGVGLTLITGNPLFDALGTLMIGILLIVIAVILGIETKSLLVGEGAGRADHDLIVEAISGGPDVQRLIHMKTLYLGPDELMVAAKIALKADKSVREAASDIDEIEKRIRDAVPAARVIYLEPDVYRPSLDPEPPTDAFVFKSSD</sequence>
<dbReference type="PANTHER" id="PTHR13414">
    <property type="entry name" value="HUEL-CATION TRANSPORTER"/>
    <property type="match status" value="1"/>
</dbReference>
<dbReference type="AlphaFoldDB" id="A0A1R4KDQ4"/>
<feature type="transmembrane region" description="Helical" evidence="6">
    <location>
        <begin position="163"/>
        <end position="189"/>
    </location>
</feature>
<dbReference type="GO" id="GO:0006829">
    <property type="term" value="P:zinc ion transport"/>
    <property type="evidence" value="ECO:0007669"/>
    <property type="project" value="InterPro"/>
</dbReference>
<dbReference type="SUPFAM" id="SSF161111">
    <property type="entry name" value="Cation efflux protein transmembrane domain-like"/>
    <property type="match status" value="1"/>
</dbReference>
<evidence type="ECO:0000256" key="5">
    <source>
        <dbReference type="ARBA" id="ARBA00023136"/>
    </source>
</evidence>
<feature type="transmembrane region" description="Helical" evidence="6">
    <location>
        <begin position="195"/>
        <end position="214"/>
    </location>
</feature>
<keyword evidence="9" id="KW-1185">Reference proteome</keyword>
<evidence type="ECO:0000256" key="3">
    <source>
        <dbReference type="ARBA" id="ARBA00022692"/>
    </source>
</evidence>
<evidence type="ECO:0000256" key="1">
    <source>
        <dbReference type="ARBA" id="ARBA00004141"/>
    </source>
</evidence>
<dbReference type="SUPFAM" id="SSF160240">
    <property type="entry name" value="Cation efflux protein cytoplasmic domain-like"/>
    <property type="match status" value="1"/>
</dbReference>
<feature type="domain" description="Cation efflux protein transmembrane" evidence="7">
    <location>
        <begin position="10"/>
        <end position="220"/>
    </location>
</feature>
<evidence type="ECO:0000256" key="2">
    <source>
        <dbReference type="ARBA" id="ARBA00022448"/>
    </source>
</evidence>
<comment type="subcellular location">
    <subcellularLocation>
        <location evidence="1">Membrane</location>
        <topology evidence="1">Multi-pass membrane protein</topology>
    </subcellularLocation>
</comment>
<dbReference type="Gene3D" id="1.20.1510.10">
    <property type="entry name" value="Cation efflux protein transmembrane domain"/>
    <property type="match status" value="1"/>
</dbReference>
<evidence type="ECO:0000313" key="8">
    <source>
        <dbReference type="EMBL" id="SJN42501.1"/>
    </source>
</evidence>
<proteinExistence type="predicted"/>
<dbReference type="OrthoDB" id="9806522at2"/>
<dbReference type="InterPro" id="IPR058533">
    <property type="entry name" value="Cation_efflux_TM"/>
</dbReference>
<evidence type="ECO:0000313" key="9">
    <source>
        <dbReference type="Proteomes" id="UP000196320"/>
    </source>
</evidence>
<feature type="transmembrane region" description="Helical" evidence="6">
    <location>
        <begin position="9"/>
        <end position="30"/>
    </location>
</feature>
<dbReference type="NCBIfam" id="TIGR01297">
    <property type="entry name" value="CDF"/>
    <property type="match status" value="1"/>
</dbReference>
<dbReference type="Gene3D" id="3.30.70.1350">
    <property type="entry name" value="Cation efflux protein, cytoplasmic domain"/>
    <property type="match status" value="1"/>
</dbReference>
<protein>
    <submittedName>
        <fullName evidence="8">Cation transporter</fullName>
    </submittedName>
</protein>
<dbReference type="GO" id="GO:0016020">
    <property type="term" value="C:membrane"/>
    <property type="evidence" value="ECO:0007669"/>
    <property type="project" value="UniProtKB-SubCell"/>
</dbReference>